<gene>
    <name evidence="2" type="ORF">AKJ08_0959</name>
</gene>
<dbReference type="Pfam" id="PF22073">
    <property type="entry name" value="Cep192_D4"/>
    <property type="match status" value="1"/>
</dbReference>
<dbReference type="InterPro" id="IPR054090">
    <property type="entry name" value="Cep192_Spd-2-like_dom"/>
</dbReference>
<dbReference type="KEGG" id="vin:AKJ08_0959"/>
<dbReference type="InterPro" id="IPR033305">
    <property type="entry name" value="Hydin-like"/>
</dbReference>
<keyword evidence="3" id="KW-1185">Reference proteome</keyword>
<dbReference type="PANTHER" id="PTHR23053:SF0">
    <property type="entry name" value="HYDROCEPHALUS-INDUCING PROTEIN HOMOLOG"/>
    <property type="match status" value="1"/>
</dbReference>
<name>A0A0K1PAP2_9BACT</name>
<accession>A0A0K1PAP2</accession>
<dbReference type="EMBL" id="CP012332">
    <property type="protein sequence ID" value="AKU90572.1"/>
    <property type="molecule type" value="Genomic_DNA"/>
</dbReference>
<reference evidence="2 3" key="1">
    <citation type="submission" date="2015-08" db="EMBL/GenBank/DDBJ databases">
        <authorList>
            <person name="Babu N.S."/>
            <person name="Beckwith C.J."/>
            <person name="Beseler K.G."/>
            <person name="Brison A."/>
            <person name="Carone J.V."/>
            <person name="Caskin T.P."/>
            <person name="Diamond M."/>
            <person name="Durham M.E."/>
            <person name="Foxe J.M."/>
            <person name="Go M."/>
            <person name="Henderson B.A."/>
            <person name="Jones I.B."/>
            <person name="McGettigan J.A."/>
            <person name="Micheletti S.J."/>
            <person name="Nasrallah M.E."/>
            <person name="Ortiz D."/>
            <person name="Piller C.R."/>
            <person name="Privatt S.R."/>
            <person name="Schneider S.L."/>
            <person name="Sharp S."/>
            <person name="Smith T.C."/>
            <person name="Stanton J.D."/>
            <person name="Ullery H.E."/>
            <person name="Wilson R.J."/>
            <person name="Serrano M.G."/>
            <person name="Buck G."/>
            <person name="Lee V."/>
            <person name="Wang Y."/>
            <person name="Carvalho R."/>
            <person name="Voegtly L."/>
            <person name="Shi R."/>
            <person name="Duckworth R."/>
            <person name="Johnson A."/>
            <person name="Loviza R."/>
            <person name="Walstead R."/>
            <person name="Shah Z."/>
            <person name="Kiflezghi M."/>
            <person name="Wade K."/>
            <person name="Ball S.L."/>
            <person name="Bradley K.W."/>
            <person name="Asai D.J."/>
            <person name="Bowman C.A."/>
            <person name="Russell D.A."/>
            <person name="Pope W.H."/>
            <person name="Jacobs-Sera D."/>
            <person name="Hendrix R.W."/>
            <person name="Hatfull G.F."/>
        </authorList>
    </citation>
    <scope>NUCLEOTIDE SEQUENCE [LARGE SCALE GENOMIC DNA]</scope>
    <source>
        <strain evidence="2 3">DSM 27710</strain>
    </source>
</reference>
<organism evidence="2 3">
    <name type="scientific">Vulgatibacter incomptus</name>
    <dbReference type="NCBI Taxonomy" id="1391653"/>
    <lineage>
        <taxon>Bacteria</taxon>
        <taxon>Pseudomonadati</taxon>
        <taxon>Myxococcota</taxon>
        <taxon>Myxococcia</taxon>
        <taxon>Myxococcales</taxon>
        <taxon>Cystobacterineae</taxon>
        <taxon>Vulgatibacteraceae</taxon>
        <taxon>Vulgatibacter</taxon>
    </lineage>
</organism>
<dbReference type="Proteomes" id="UP000055590">
    <property type="component" value="Chromosome"/>
</dbReference>
<evidence type="ECO:0000313" key="3">
    <source>
        <dbReference type="Proteomes" id="UP000055590"/>
    </source>
</evidence>
<sequence>MTFSNTTGALAEVRVTGSPVGYEVRPSILNVEPGSRFDVEIAFLPAREARFDGVITFSVDDGTDRAEIGIDVRGEGIQRVVEVVEALDFGFVAVGETRTLPLTISSIVEKAITLAVSIEGGADAFVSGSGVVELAGGETRTIDVSFSPSNRGAHTASLRFRSCESCQAVSVRLTGSGGFAHLRSRPPAVTVGTVRPGSSRSATFGIENAGDFPATVSSVTLVGDPERDPTGGLAVPREFSLTGVVVPFEVAPTAIFPMEVVFHAAAQSEPRRYAKVRVMGPNDEVLVEVPVDGRSGGIEVIADPVVVDFGRQPKNFAAKKIFVLQNVGDPVSIQLFPPEEDSNYTVVAADGSPPPWTLGDGPMGVEVTFEGSESQDYPAELVFPIYVNGALSGEQPFLKVEAIATVVDFPPCELDVAQTLRFGAVKVGTSVTLPIDITNRGTSECLVWGLELDPDGSRAFSSTSMPSHSTAVLAPGEKLTVAVRYAPTRTMGVVDSSHLVFNHSNVDTPPTVVPISGLAMGLDLVAEPNPILFGPVPTPLQAFKPFVVRNRGAEAVRITRISIAADGSQRFSARADDQLPLAIAPAASKGFTASYKPLEWTIDHGTIELWLEGIDEPFLVRAKGTAVDDPCELCSWPTAICPAEAQSVMVNSRAVLAGDADSPFGREITCKWQVISAPIGSSARPQGAGCTPSFVPDLVGRYVFELLVTDALGNKGACQHQLTSRPMDAITVETFWDVAGDVDLHLLNEDLGDRRDPNSWFSDPADCYFANCTDGRRPSPLWEGSRAKTAILEENITLGTGPEIIHIEDPSETHSYAIGIHNVSVGGRPVTVTTNVYCARGLAQSVTTEFTESKQFAVIGSIRFGSSTCSFTPDDTVWNGFH</sequence>
<proteinExistence type="predicted"/>
<dbReference type="NCBIfam" id="NF012200">
    <property type="entry name" value="choice_anch_D"/>
    <property type="match status" value="2"/>
</dbReference>
<dbReference type="PANTHER" id="PTHR23053">
    <property type="entry name" value="DLEC1 DELETED IN LUNG AND ESOPHAGEAL CANCER 1"/>
    <property type="match status" value="1"/>
</dbReference>
<feature type="domain" description="Cep192/Spd-2-like" evidence="1">
    <location>
        <begin position="86"/>
        <end position="178"/>
    </location>
</feature>
<evidence type="ECO:0000313" key="2">
    <source>
        <dbReference type="EMBL" id="AKU90572.1"/>
    </source>
</evidence>
<dbReference type="InterPro" id="IPR013783">
    <property type="entry name" value="Ig-like_fold"/>
</dbReference>
<evidence type="ECO:0000259" key="1">
    <source>
        <dbReference type="Pfam" id="PF22073"/>
    </source>
</evidence>
<protein>
    <recommendedName>
        <fullName evidence="1">Cep192/Spd-2-like domain-containing protein</fullName>
    </recommendedName>
</protein>
<dbReference type="Gene3D" id="2.60.40.10">
    <property type="entry name" value="Immunoglobulins"/>
    <property type="match status" value="4"/>
</dbReference>
<dbReference type="AlphaFoldDB" id="A0A0K1PAP2"/>